<dbReference type="EMBL" id="CP001739">
    <property type="protein sequence ID" value="ACZ09236.1"/>
    <property type="molecule type" value="Genomic_DNA"/>
</dbReference>
<name>D1AL93_SEBTE</name>
<keyword evidence="1" id="KW-0812">Transmembrane</keyword>
<feature type="transmembrane region" description="Helical" evidence="1">
    <location>
        <begin position="185"/>
        <end position="205"/>
    </location>
</feature>
<keyword evidence="1" id="KW-0472">Membrane</keyword>
<feature type="transmembrane region" description="Helical" evidence="1">
    <location>
        <begin position="21"/>
        <end position="38"/>
    </location>
</feature>
<dbReference type="AlphaFoldDB" id="D1AL93"/>
<reference evidence="2 3" key="2">
    <citation type="journal article" date="2010" name="Stand. Genomic Sci.">
        <title>Complete genome sequence of Sebaldella termitidis type strain (NCTC 11300).</title>
        <authorList>
            <person name="Harmon-Smith M."/>
            <person name="Celia L."/>
            <person name="Chertkov O."/>
            <person name="Lapidus A."/>
            <person name="Copeland A."/>
            <person name="Glavina Del Rio T."/>
            <person name="Nolan M."/>
            <person name="Lucas S."/>
            <person name="Tice H."/>
            <person name="Cheng J.F."/>
            <person name="Han C."/>
            <person name="Detter J.C."/>
            <person name="Bruce D."/>
            <person name="Goodwin L."/>
            <person name="Pitluck S."/>
            <person name="Pati A."/>
            <person name="Liolios K."/>
            <person name="Ivanova N."/>
            <person name="Mavromatis K."/>
            <person name="Mikhailova N."/>
            <person name="Chen A."/>
            <person name="Palaniappan K."/>
            <person name="Land M."/>
            <person name="Hauser L."/>
            <person name="Chang Y.J."/>
            <person name="Jeffries C.D."/>
            <person name="Brettin T."/>
            <person name="Goker M."/>
            <person name="Beck B."/>
            <person name="Bristow J."/>
            <person name="Eisen J.A."/>
            <person name="Markowitz V."/>
            <person name="Hugenholtz P."/>
            <person name="Kyrpides N.C."/>
            <person name="Klenk H.P."/>
            <person name="Chen F."/>
        </authorList>
    </citation>
    <scope>NUCLEOTIDE SEQUENCE [LARGE SCALE GENOMIC DNA]</scope>
    <source>
        <strain evidence="3">ATCC 33386 / NCTC 11300</strain>
    </source>
</reference>
<dbReference type="PANTHER" id="PTHR40076:SF1">
    <property type="entry name" value="MEMBRANE PROTEIN"/>
    <property type="match status" value="1"/>
</dbReference>
<evidence type="ECO:0000313" key="3">
    <source>
        <dbReference type="Proteomes" id="UP000000845"/>
    </source>
</evidence>
<keyword evidence="1" id="KW-1133">Transmembrane helix</keyword>
<dbReference type="HOGENOM" id="CLU_1214119_0_0_0"/>
<dbReference type="PANTHER" id="PTHR40076">
    <property type="entry name" value="MEMBRANE PROTEIN-RELATED"/>
    <property type="match status" value="1"/>
</dbReference>
<feature type="transmembrane region" description="Helical" evidence="1">
    <location>
        <begin position="89"/>
        <end position="113"/>
    </location>
</feature>
<dbReference type="Proteomes" id="UP000000845">
    <property type="component" value="Chromosome"/>
</dbReference>
<proteinExistence type="predicted"/>
<evidence type="ECO:0000313" key="2">
    <source>
        <dbReference type="EMBL" id="ACZ09236.1"/>
    </source>
</evidence>
<feature type="transmembrane region" description="Helical" evidence="1">
    <location>
        <begin position="151"/>
        <end position="178"/>
    </location>
</feature>
<dbReference type="eggNOG" id="COG5523">
    <property type="taxonomic scope" value="Bacteria"/>
</dbReference>
<protein>
    <recommendedName>
        <fullName evidence="4">Glycerophosphoryl diester phosphodiesterase membrane domain-containing protein</fullName>
    </recommendedName>
</protein>
<evidence type="ECO:0008006" key="4">
    <source>
        <dbReference type="Google" id="ProtNLM"/>
    </source>
</evidence>
<dbReference type="STRING" id="526218.Sterm_2383"/>
<dbReference type="InterPro" id="IPR010380">
    <property type="entry name" value="DUF975"/>
</dbReference>
<dbReference type="KEGG" id="str:Sterm_2383"/>
<gene>
    <name evidence="2" type="ordered locus">Sterm_2383</name>
</gene>
<organism evidence="2 3">
    <name type="scientific">Sebaldella termitidis (strain ATCC 33386 / NCTC 11300)</name>
    <dbReference type="NCBI Taxonomy" id="526218"/>
    <lineage>
        <taxon>Bacteria</taxon>
        <taxon>Fusobacteriati</taxon>
        <taxon>Fusobacteriota</taxon>
        <taxon>Fusobacteriia</taxon>
        <taxon>Fusobacteriales</taxon>
        <taxon>Leptotrichiaceae</taxon>
        <taxon>Sebaldella</taxon>
    </lineage>
</organism>
<dbReference type="RefSeq" id="WP_012861830.1">
    <property type="nucleotide sequence ID" value="NC_013517.1"/>
</dbReference>
<reference evidence="3" key="1">
    <citation type="submission" date="2009-09" db="EMBL/GenBank/DDBJ databases">
        <title>The complete chromosome of Sebaldella termitidis ATCC 33386.</title>
        <authorList>
            <consortium name="US DOE Joint Genome Institute (JGI-PGF)"/>
            <person name="Lucas S."/>
            <person name="Copeland A."/>
            <person name="Lapidus A."/>
            <person name="Glavina del Rio T."/>
            <person name="Dalin E."/>
            <person name="Tice H."/>
            <person name="Bruce D."/>
            <person name="Goodwin L."/>
            <person name="Pitluck S."/>
            <person name="Kyrpides N."/>
            <person name="Mavromatis K."/>
            <person name="Ivanova N."/>
            <person name="Mikhailova N."/>
            <person name="Sims D."/>
            <person name="Meincke L."/>
            <person name="Brettin T."/>
            <person name="Detter J.C."/>
            <person name="Han C."/>
            <person name="Larimer F."/>
            <person name="Land M."/>
            <person name="Hauser L."/>
            <person name="Markowitz V."/>
            <person name="Cheng J.F."/>
            <person name="Hugenholtz P."/>
            <person name="Woyke T."/>
            <person name="Wu D."/>
            <person name="Eisen J.A."/>
        </authorList>
    </citation>
    <scope>NUCLEOTIDE SEQUENCE [LARGE SCALE GENOMIC DNA]</scope>
    <source>
        <strain evidence="3">ATCC 33386 / NCTC 11300</strain>
    </source>
</reference>
<sequence length="228" mass="26012">MEFGKIFSKSINDYKKNWEKMLGISVYLIVFGMISLFFSELSDILGLILDFLNIIVLIGVSHVCLKAARYEEFSIGDTFIGFRERTGRLLLLELLIGLFSFLWGLLLIIPGIVKGIAYSQAFYIYLDNPELTASECISESEDIMDGFKTDYFVLSLLLGLAGILFFLPMVIFAFAINLFESADIVWIKIIFSAWNYISYPFFILFNTNFYLNLTLWDFSVKAEGAGIE</sequence>
<accession>D1AL93</accession>
<keyword evidence="3" id="KW-1185">Reference proteome</keyword>
<evidence type="ECO:0000256" key="1">
    <source>
        <dbReference type="SAM" id="Phobius"/>
    </source>
</evidence>
<feature type="transmembrane region" description="Helical" evidence="1">
    <location>
        <begin position="44"/>
        <end position="68"/>
    </location>
</feature>